<dbReference type="SUPFAM" id="SSF54695">
    <property type="entry name" value="POZ domain"/>
    <property type="match status" value="1"/>
</dbReference>
<dbReference type="Pfam" id="PF00651">
    <property type="entry name" value="BTB"/>
    <property type="match status" value="1"/>
</dbReference>
<dbReference type="InterPro" id="IPR011333">
    <property type="entry name" value="SKP1/BTB/POZ_sf"/>
</dbReference>
<gene>
    <name evidence="10" type="ORF">BOKJ2_LOCUS1328</name>
</gene>
<keyword evidence="2" id="KW-0677">Repeat</keyword>
<dbReference type="InterPro" id="IPR013083">
    <property type="entry name" value="Znf_RING/FYVE/PHD"/>
</dbReference>
<evidence type="ECO:0000256" key="4">
    <source>
        <dbReference type="ARBA" id="ARBA00022833"/>
    </source>
</evidence>
<evidence type="ECO:0000313" key="10">
    <source>
        <dbReference type="EMBL" id="CAD5206644.1"/>
    </source>
</evidence>
<dbReference type="Gene3D" id="1.25.40.20">
    <property type="entry name" value="Ankyrin repeat-containing domain"/>
    <property type="match status" value="7"/>
</dbReference>
<evidence type="ECO:0000259" key="9">
    <source>
        <dbReference type="PROSITE" id="PS50178"/>
    </source>
</evidence>
<feature type="repeat" description="ANK" evidence="6">
    <location>
        <begin position="787"/>
        <end position="819"/>
    </location>
</feature>
<dbReference type="EMBL" id="CAJFDH010000001">
    <property type="protein sequence ID" value="CAD5206644.1"/>
    <property type="molecule type" value="Genomic_DNA"/>
</dbReference>
<comment type="caution">
    <text evidence="10">The sequence shown here is derived from an EMBL/GenBank/DDBJ whole genome shotgun (WGS) entry which is preliminary data.</text>
</comment>
<feature type="repeat" description="ANK" evidence="6">
    <location>
        <begin position="401"/>
        <end position="443"/>
    </location>
</feature>
<evidence type="ECO:0000256" key="6">
    <source>
        <dbReference type="PROSITE-ProRule" id="PRU00023"/>
    </source>
</evidence>
<dbReference type="InterPro" id="IPR002110">
    <property type="entry name" value="Ankyrin_rpt"/>
</dbReference>
<evidence type="ECO:0000256" key="1">
    <source>
        <dbReference type="ARBA" id="ARBA00022723"/>
    </source>
</evidence>
<feature type="repeat" description="ANK" evidence="6">
    <location>
        <begin position="479"/>
        <end position="511"/>
    </location>
</feature>
<dbReference type="EMBL" id="CAJFCW020000001">
    <property type="protein sequence ID" value="CAG9082603.1"/>
    <property type="molecule type" value="Genomic_DNA"/>
</dbReference>
<evidence type="ECO:0000256" key="5">
    <source>
        <dbReference type="ARBA" id="ARBA00023043"/>
    </source>
</evidence>
<dbReference type="PANTHER" id="PTHR24198:SF165">
    <property type="entry name" value="ANKYRIN REPEAT-CONTAINING PROTEIN-RELATED"/>
    <property type="match status" value="1"/>
</dbReference>
<dbReference type="SMART" id="SM00064">
    <property type="entry name" value="FYVE"/>
    <property type="match status" value="1"/>
</dbReference>
<dbReference type="InterPro" id="IPR017455">
    <property type="entry name" value="Znf_FYVE-rel"/>
</dbReference>
<keyword evidence="4" id="KW-0862">Zinc</keyword>
<feature type="repeat" description="ANK" evidence="6">
    <location>
        <begin position="202"/>
        <end position="234"/>
    </location>
</feature>
<dbReference type="InterPro" id="IPR000306">
    <property type="entry name" value="Znf_FYVE"/>
</dbReference>
<evidence type="ECO:0000313" key="11">
    <source>
        <dbReference type="Proteomes" id="UP000614601"/>
    </source>
</evidence>
<feature type="repeat" description="ANK" evidence="6">
    <location>
        <begin position="545"/>
        <end position="577"/>
    </location>
</feature>
<keyword evidence="1" id="KW-0479">Metal-binding</keyword>
<dbReference type="SUPFAM" id="SSF48403">
    <property type="entry name" value="Ankyrin repeat"/>
    <property type="match status" value="4"/>
</dbReference>
<reference evidence="10" key="1">
    <citation type="submission" date="2020-09" db="EMBL/GenBank/DDBJ databases">
        <authorList>
            <person name="Kikuchi T."/>
        </authorList>
    </citation>
    <scope>NUCLEOTIDE SEQUENCE</scope>
    <source>
        <strain evidence="10">SH1</strain>
    </source>
</reference>
<dbReference type="Gene3D" id="3.30.40.10">
    <property type="entry name" value="Zinc/RING finger domain, C3HC4 (zinc finger)"/>
    <property type="match status" value="1"/>
</dbReference>
<dbReference type="PROSITE" id="PS50297">
    <property type="entry name" value="ANK_REP_REGION"/>
    <property type="match status" value="2"/>
</dbReference>
<dbReference type="Pfam" id="PF12796">
    <property type="entry name" value="Ank_2"/>
    <property type="match status" value="5"/>
</dbReference>
<dbReference type="SUPFAM" id="SSF57903">
    <property type="entry name" value="FYVE/PHD zinc finger"/>
    <property type="match status" value="1"/>
</dbReference>
<accession>A0A811JTP5</accession>
<dbReference type="OrthoDB" id="2306477at2759"/>
<evidence type="ECO:0000256" key="3">
    <source>
        <dbReference type="ARBA" id="ARBA00022771"/>
    </source>
</evidence>
<feature type="domain" description="FYVE-type" evidence="9">
    <location>
        <begin position="986"/>
        <end position="1046"/>
    </location>
</feature>
<keyword evidence="5 6" id="KW-0040">ANK repeat</keyword>
<dbReference type="SMART" id="SM00248">
    <property type="entry name" value="ANK"/>
    <property type="match status" value="21"/>
</dbReference>
<proteinExistence type="predicted"/>
<dbReference type="InterPro" id="IPR036770">
    <property type="entry name" value="Ankyrin_rpt-contain_sf"/>
</dbReference>
<protein>
    <recommendedName>
        <fullName evidence="12">ANK_REP_REGION domain-containing protein</fullName>
    </recommendedName>
</protein>
<keyword evidence="3 7" id="KW-0863">Zinc-finger</keyword>
<dbReference type="PROSITE" id="PS50097">
    <property type="entry name" value="BTB"/>
    <property type="match status" value="1"/>
</dbReference>
<dbReference type="Pfam" id="PF01363">
    <property type="entry name" value="FYVE"/>
    <property type="match status" value="1"/>
</dbReference>
<organism evidence="10 11">
    <name type="scientific">Bursaphelenchus okinawaensis</name>
    <dbReference type="NCBI Taxonomy" id="465554"/>
    <lineage>
        <taxon>Eukaryota</taxon>
        <taxon>Metazoa</taxon>
        <taxon>Ecdysozoa</taxon>
        <taxon>Nematoda</taxon>
        <taxon>Chromadorea</taxon>
        <taxon>Rhabditida</taxon>
        <taxon>Tylenchina</taxon>
        <taxon>Tylenchomorpha</taxon>
        <taxon>Aphelenchoidea</taxon>
        <taxon>Aphelenchoididae</taxon>
        <taxon>Bursaphelenchus</taxon>
    </lineage>
</organism>
<dbReference type="GO" id="GO:0008270">
    <property type="term" value="F:zinc ion binding"/>
    <property type="evidence" value="ECO:0007669"/>
    <property type="project" value="UniProtKB-KW"/>
</dbReference>
<dbReference type="Proteomes" id="UP000783686">
    <property type="component" value="Unassembled WGS sequence"/>
</dbReference>
<keyword evidence="11" id="KW-1185">Reference proteome</keyword>
<dbReference type="Gene3D" id="3.30.710.10">
    <property type="entry name" value="Potassium Channel Kv1.1, Chain A"/>
    <property type="match status" value="1"/>
</dbReference>
<dbReference type="InterPro" id="IPR011011">
    <property type="entry name" value="Znf_FYVE_PHD"/>
</dbReference>
<dbReference type="Proteomes" id="UP000614601">
    <property type="component" value="Unassembled WGS sequence"/>
</dbReference>
<evidence type="ECO:0008006" key="12">
    <source>
        <dbReference type="Google" id="ProtNLM"/>
    </source>
</evidence>
<dbReference type="InterPro" id="IPR000210">
    <property type="entry name" value="BTB/POZ_dom"/>
</dbReference>
<evidence type="ECO:0000259" key="8">
    <source>
        <dbReference type="PROSITE" id="PS50097"/>
    </source>
</evidence>
<feature type="domain" description="BTB" evidence="8">
    <location>
        <begin position="18"/>
        <end position="72"/>
    </location>
</feature>
<evidence type="ECO:0000256" key="7">
    <source>
        <dbReference type="PROSITE-ProRule" id="PRU00091"/>
    </source>
</evidence>
<sequence>MEHLVEFVRQLHKAESYSDIRIVYKDEAIRAHKFVIVNNTDYWGDLTDLDEIEIDASLDRDVLTVMLEWMYTFTLSEQWGYQFLLRLVDASHNFKLKDLFDVAIHYLVSDISIGNCIPIYEKSLAIPSDYLRDGVSQFITKSWSSLTKDHFKDLAPDILIALLTKNVENVIHSILKIGRADVLKLYLEENEVKEELNTEDEHGLFPLDIAFSTCDLTSAEVLYEHGTDVNAINKEGKCLLAKAIEKGDLSVLTFLVGKEANVNYVSRNGRTLLHDLSFSDEQSHILPWVKENINRFNINAVDEEKRSPLFYAVYKQNLPILELLLSHDNIDVASDRALLELALFKHQNLDVSERLIGKGASLDFADDEGNTVFHKAIQNEQWSLIGFLVKNSKRINDKNNSGRTPLHLLLSTASICGLTSDFITVDVLKMLLKAGADPLQFDDTTDQTALHYAARLPAFVLKILLEYCDKEHLNVRDKNGNSMLWHVLINGHFETATLLVKSGADINEGTSEGNSLILRALVDKREDIVHFLITSNASINVRNVDGRTCLALAVENGLISTVDTLCKLGASLNTIDPFTQDVPLYIALKNNDYGTAQVLISHGCDLEAVKSIDGVQKSLLRRAIEDGDVKVATFLIKNGCNVNAPEKSELESPLHLSVKHELNEVTSLLLSNLKCRVGHQDIDGNTVAHLAVLRDDKDTLDLILAHPRASALLIRNKLGQTPLCIAMEHKSNKIAEAICNRLPHAALEVNADGENLLHIGIKGDDLESVLFLLGLQIDVNISTENNQKLQPLHLSAQYSNGLIMRNIILAGAELDAKDSFGRTALHIAAMYDRTEHLKILLENGADPNALDNESNNPLHFAVMESAFQSAQVLLLESSVDPLATNKMGRNAVHLCASISGLGAAEMFQTVIEIIPNYPLETGDIYGNTAFLLSFINGNGDLCRLMLKYGVCLSARNKKGESVFHLQIPSPNFLESLLICLDREPKWGEGDACSDCDIKFSLTMRKHHCRHCGRLTCSKCSEQQIPILKYNLAKNVRVCRVCYAVLTTGISSKPSPYPLE</sequence>
<feature type="repeat" description="ANK" evidence="6">
    <location>
        <begin position="820"/>
        <end position="852"/>
    </location>
</feature>
<evidence type="ECO:0000256" key="2">
    <source>
        <dbReference type="ARBA" id="ARBA00022737"/>
    </source>
</evidence>
<dbReference type="PANTHER" id="PTHR24198">
    <property type="entry name" value="ANKYRIN REPEAT AND PROTEIN KINASE DOMAIN-CONTAINING PROTEIN"/>
    <property type="match status" value="1"/>
</dbReference>
<dbReference type="AlphaFoldDB" id="A0A811JTP5"/>
<dbReference type="PROSITE" id="PS50088">
    <property type="entry name" value="ANK_REPEAT"/>
    <property type="match status" value="6"/>
</dbReference>
<name>A0A811JTP5_9BILA</name>
<dbReference type="PROSITE" id="PS50178">
    <property type="entry name" value="ZF_FYVE"/>
    <property type="match status" value="1"/>
</dbReference>